<dbReference type="Proteomes" id="UP000305848">
    <property type="component" value="Unassembled WGS sequence"/>
</dbReference>
<dbReference type="Pfam" id="PF00072">
    <property type="entry name" value="Response_reg"/>
    <property type="match status" value="1"/>
</dbReference>
<dbReference type="Gene3D" id="3.40.50.2300">
    <property type="match status" value="1"/>
</dbReference>
<dbReference type="GO" id="GO:0000160">
    <property type="term" value="P:phosphorelay signal transduction system"/>
    <property type="evidence" value="ECO:0007669"/>
    <property type="project" value="InterPro"/>
</dbReference>
<proteinExistence type="predicted"/>
<sequence>MQDLPLIVTYIIDDDKLHQFGMRRMFKYIHTPVQLFQFYNGLQALEYIKAHLPQLINLPDVILLDVNMPVMNGWQFLDEFIQLMPPQNHRTTIYMVTSSISDADVEKAASYSEITEYIIKPADIEQVKELFEDIHEKLS</sequence>
<accession>A0A4U3KTJ7</accession>
<dbReference type="EMBL" id="SZQL01000019">
    <property type="protein sequence ID" value="TKK65670.1"/>
    <property type="molecule type" value="Genomic_DNA"/>
</dbReference>
<dbReference type="AlphaFoldDB" id="A0A4U3KTJ7"/>
<feature type="modified residue" description="4-aspartylphosphate" evidence="1">
    <location>
        <position position="65"/>
    </location>
</feature>
<keyword evidence="4" id="KW-1185">Reference proteome</keyword>
<dbReference type="PANTHER" id="PTHR44520:SF2">
    <property type="entry name" value="RESPONSE REGULATOR RCP1"/>
    <property type="match status" value="1"/>
</dbReference>
<protein>
    <submittedName>
        <fullName evidence="3">Response regulator</fullName>
    </submittedName>
</protein>
<organism evidence="3 4">
    <name type="scientific">Ilyomonas limi</name>
    <dbReference type="NCBI Taxonomy" id="2575867"/>
    <lineage>
        <taxon>Bacteria</taxon>
        <taxon>Pseudomonadati</taxon>
        <taxon>Bacteroidota</taxon>
        <taxon>Chitinophagia</taxon>
        <taxon>Chitinophagales</taxon>
        <taxon>Chitinophagaceae</taxon>
        <taxon>Ilyomonas</taxon>
    </lineage>
</organism>
<dbReference type="PANTHER" id="PTHR44520">
    <property type="entry name" value="RESPONSE REGULATOR RCP1-RELATED"/>
    <property type="match status" value="1"/>
</dbReference>
<name>A0A4U3KTJ7_9BACT</name>
<dbReference type="InterPro" id="IPR011006">
    <property type="entry name" value="CheY-like_superfamily"/>
</dbReference>
<dbReference type="InterPro" id="IPR052893">
    <property type="entry name" value="TCS_response_regulator"/>
</dbReference>
<evidence type="ECO:0000313" key="4">
    <source>
        <dbReference type="Proteomes" id="UP000305848"/>
    </source>
</evidence>
<dbReference type="InterPro" id="IPR001789">
    <property type="entry name" value="Sig_transdc_resp-reg_receiver"/>
</dbReference>
<reference evidence="3 4" key="1">
    <citation type="submission" date="2019-05" db="EMBL/GenBank/DDBJ databases">
        <title>Panacibacter sp. strain 17mud1-8 Genome sequencing and assembly.</title>
        <authorList>
            <person name="Chhetri G."/>
        </authorList>
    </citation>
    <scope>NUCLEOTIDE SEQUENCE [LARGE SCALE GENOMIC DNA]</scope>
    <source>
        <strain evidence="3 4">17mud1-8</strain>
    </source>
</reference>
<dbReference type="SMART" id="SM00448">
    <property type="entry name" value="REC"/>
    <property type="match status" value="1"/>
</dbReference>
<evidence type="ECO:0000256" key="1">
    <source>
        <dbReference type="PROSITE-ProRule" id="PRU00169"/>
    </source>
</evidence>
<dbReference type="RefSeq" id="WP_137263439.1">
    <property type="nucleotide sequence ID" value="NZ_SZQL01000019.1"/>
</dbReference>
<evidence type="ECO:0000259" key="2">
    <source>
        <dbReference type="PROSITE" id="PS50110"/>
    </source>
</evidence>
<keyword evidence="1" id="KW-0597">Phosphoprotein</keyword>
<comment type="caution">
    <text evidence="3">The sequence shown here is derived from an EMBL/GenBank/DDBJ whole genome shotgun (WGS) entry which is preliminary data.</text>
</comment>
<dbReference type="PROSITE" id="PS50110">
    <property type="entry name" value="RESPONSE_REGULATORY"/>
    <property type="match status" value="1"/>
</dbReference>
<feature type="domain" description="Response regulatory" evidence="2">
    <location>
        <begin position="8"/>
        <end position="135"/>
    </location>
</feature>
<dbReference type="SUPFAM" id="SSF52172">
    <property type="entry name" value="CheY-like"/>
    <property type="match status" value="1"/>
</dbReference>
<gene>
    <name evidence="3" type="ORF">FC093_19225</name>
</gene>
<evidence type="ECO:0000313" key="3">
    <source>
        <dbReference type="EMBL" id="TKK65670.1"/>
    </source>
</evidence>
<dbReference type="OrthoDB" id="1121174at2"/>